<evidence type="ECO:0000256" key="1">
    <source>
        <dbReference type="ARBA" id="ARBA00022553"/>
    </source>
</evidence>
<evidence type="ECO:0000259" key="3">
    <source>
        <dbReference type="SMART" id="SM00072"/>
    </source>
</evidence>
<evidence type="ECO:0000256" key="2">
    <source>
        <dbReference type="SAM" id="MobiDB-lite"/>
    </source>
</evidence>
<dbReference type="SUPFAM" id="SSF50044">
    <property type="entry name" value="SH3-domain"/>
    <property type="match status" value="1"/>
</dbReference>
<dbReference type="PRINTS" id="PR01626">
    <property type="entry name" value="LCACHANNELB"/>
</dbReference>
<dbReference type="InterPro" id="IPR027417">
    <property type="entry name" value="P-loop_NTPase"/>
</dbReference>
<evidence type="ECO:0000313" key="4">
    <source>
        <dbReference type="Proteomes" id="UP000887565"/>
    </source>
</evidence>
<organism evidence="4 5">
    <name type="scientific">Romanomermis culicivorax</name>
    <name type="common">Nematode worm</name>
    <dbReference type="NCBI Taxonomy" id="13658"/>
    <lineage>
        <taxon>Eukaryota</taxon>
        <taxon>Metazoa</taxon>
        <taxon>Ecdysozoa</taxon>
        <taxon>Nematoda</taxon>
        <taxon>Enoplea</taxon>
        <taxon>Dorylaimia</taxon>
        <taxon>Mermithida</taxon>
        <taxon>Mermithoidea</taxon>
        <taxon>Mermithidae</taxon>
        <taxon>Romanomermis</taxon>
    </lineage>
</organism>
<feature type="region of interest" description="Disordered" evidence="2">
    <location>
        <begin position="586"/>
        <end position="608"/>
    </location>
</feature>
<dbReference type="SMART" id="SM00072">
    <property type="entry name" value="GuKc"/>
    <property type="match status" value="1"/>
</dbReference>
<dbReference type="GO" id="GO:0005891">
    <property type="term" value="C:voltage-gated calcium channel complex"/>
    <property type="evidence" value="ECO:0007669"/>
    <property type="project" value="InterPro"/>
</dbReference>
<evidence type="ECO:0000313" key="5">
    <source>
        <dbReference type="WBParaSite" id="nRc.2.0.1.t14435-RA"/>
    </source>
</evidence>
<name>A0A915IKU1_ROMCU</name>
<dbReference type="Proteomes" id="UP000887565">
    <property type="component" value="Unplaced"/>
</dbReference>
<accession>A0A915IKU1</accession>
<keyword evidence="1" id="KW-0597">Phosphoprotein</keyword>
<dbReference type="WBParaSite" id="nRc.2.0.1.t14435-RA">
    <property type="protein sequence ID" value="nRc.2.0.1.t14435-RA"/>
    <property type="gene ID" value="nRc.2.0.1.g14435"/>
</dbReference>
<dbReference type="Gene3D" id="2.30.30.40">
    <property type="entry name" value="SH3 Domains"/>
    <property type="match status" value="1"/>
</dbReference>
<dbReference type="InterPro" id="IPR036028">
    <property type="entry name" value="SH3-like_dom_sf"/>
</dbReference>
<feature type="region of interest" description="Disordered" evidence="2">
    <location>
        <begin position="151"/>
        <end position="197"/>
    </location>
</feature>
<dbReference type="PANTHER" id="PTHR11824">
    <property type="entry name" value="VOLTAGE-DEPENDENT CALCIUM CHANNEL BETA SUBUNIT"/>
    <property type="match status" value="1"/>
</dbReference>
<feature type="domain" description="Guanylate kinase/L-type calcium channel beta subunit" evidence="3">
    <location>
        <begin position="224"/>
        <end position="406"/>
    </location>
</feature>
<dbReference type="Pfam" id="PF00625">
    <property type="entry name" value="Guanylate_kin"/>
    <property type="match status" value="1"/>
</dbReference>
<dbReference type="InterPro" id="IPR000584">
    <property type="entry name" value="VDCC_L_bsu"/>
</dbReference>
<dbReference type="CDD" id="cd11863">
    <property type="entry name" value="SH3_CACNB"/>
    <property type="match status" value="1"/>
</dbReference>
<dbReference type="InterPro" id="IPR008145">
    <property type="entry name" value="GK/Ca_channel_bsu"/>
</dbReference>
<sequence length="608" mass="67832">MKRQGSTDSHGSELSLAFGIEDDRDREINRQDLEEKARAQLERSKYKPVAFAIRTNLAYDGTNEYDCPVHGAAVKFDVKDFLHIKEKYNNDWWIGSRIIMKEHGKLIETKDEKSELGFLPSPSKLEHLRLQSVKSSRFKAVASSSNIVGIESMMPKAPGSRSSTPPTPGMELDQSNETNTNDDSEGNLSKGKSALSLNTPTKEKKNKFFVKKAELPPPYEVVPSMRPVILIGPSLKGYDVTDMMQKALLDFLKHRFEGRIIITAVHTDISLVKRNLLSSGAKKTIEKSNARNNNSLAEAQAEIERIFELARSMQLIVLDCDTINHPSQILKSSLAPLIVYIKITSLKVLQRLIKSRSKAQVRNMNVQLVAAEKLTQCPPEIFDVILDENNLEDACEHLAEFLEEYWRATHPPVKSPPTIRRHIDRPKNFPPLQPVVPLVSAIPTPDPLRRVHQMASAPPGFIDPFLYKRYDVIADAPFLQTPQQPPTYAMATATLSDSAAPHQTQLPFDMAALATTSSSYDHANPKEPILPGVKYYLTGEDDYAGGANPITFDAKRMSKSPSYNNGAAAASNSAASLLMNKLLKKRAADEQTHDDDDPITEYSRHVRQ</sequence>
<dbReference type="GO" id="GO:0005245">
    <property type="term" value="F:voltage-gated calcium channel activity"/>
    <property type="evidence" value="ECO:0007669"/>
    <property type="project" value="InterPro"/>
</dbReference>
<protein>
    <submittedName>
        <fullName evidence="5">Guanylate kinase/L-type calcium channel beta subunit domain-containing protein</fullName>
    </submittedName>
</protein>
<reference evidence="5" key="1">
    <citation type="submission" date="2022-11" db="UniProtKB">
        <authorList>
            <consortium name="WormBaseParasite"/>
        </authorList>
    </citation>
    <scope>IDENTIFICATION</scope>
</reference>
<keyword evidence="4" id="KW-1185">Reference proteome</keyword>
<dbReference type="Gene3D" id="3.40.50.300">
    <property type="entry name" value="P-loop containing nucleotide triphosphate hydrolases"/>
    <property type="match status" value="1"/>
</dbReference>
<dbReference type="AlphaFoldDB" id="A0A915IKU1"/>
<proteinExistence type="predicted"/>
<dbReference type="SUPFAM" id="SSF52540">
    <property type="entry name" value="P-loop containing nucleoside triphosphate hydrolases"/>
    <property type="match status" value="1"/>
</dbReference>